<name>A0A9Q9SRR4_9BURK</name>
<protein>
    <submittedName>
        <fullName evidence="1">Uncharacterized protein</fullName>
    </submittedName>
</protein>
<evidence type="ECO:0000313" key="1">
    <source>
        <dbReference type="EMBL" id="VWC46246.1"/>
    </source>
</evidence>
<reference evidence="1 2" key="1">
    <citation type="submission" date="2019-09" db="EMBL/GenBank/DDBJ databases">
        <authorList>
            <person name="Depoorter E."/>
        </authorList>
    </citation>
    <scope>NUCLEOTIDE SEQUENCE [LARGE SCALE GENOMIC DNA]</scope>
    <source>
        <strain evidence="1">LMG 24066</strain>
    </source>
</reference>
<accession>A0A9Q9SRR4</accession>
<dbReference type="EMBL" id="CABVPX010000064">
    <property type="protein sequence ID" value="VWC46246.1"/>
    <property type="molecule type" value="Genomic_DNA"/>
</dbReference>
<proteinExistence type="predicted"/>
<sequence>MGQPLQAAPRGGHRQCFAAADDARERRAACEAGRLEEAAEHRRHEVQGGHRVLCDDVGQIIGVTVRAGRGHDERGAIGQRPEEFPDRHVEAERRLLQHDIPRIQAVGSLHPGQAVDQRIVLVLHALGQAGGARRIDDVGEMARGQPERTRRQIVRRQAVPRRRRDTHVDQRVLRQMRFTERVGKRVASDRIDEHDGGCGVGQDMREARAGIGGIERHVGTAGLEDTKQRDDHRRAAVEADGDRRIGRDVEFDQVTREPVGARIEFGIGETLAAGDQRGGIGCTPNLRLEQPMQILAPVIWRIRRVQRVDQQRLFVARYEIDCPHRDAVVLARTLDEVEKTRCMARHGDRIEHVAVVPEFDIDRRVFPELRKQERQTVLRPGQPLDVRGLTGHFDGMPQEQRIDAHVDMTRIDPVTSDHVAQRESSVTHHAPERFADLAQRRRNRHVGLLERHRKRNDLGELPGDVERFARPVQERRADDRMPLARDTHQIDAGQRSQAFRRRQRMLLRGVQEPRLQGRRERAADRRDAAARLDRVRMVGHQRHQCRTVHLLARGLPEGGVPLVRRRTEIALVERKRIEHDPVHVERAGRILFERGIVLADALEQSNRSPAVGLQMVRPQRDQYAPGRFE</sequence>
<dbReference type="AntiFam" id="ANF00178">
    <property type="entry name" value="Shadow ORF (opposite dhbF)"/>
</dbReference>
<gene>
    <name evidence="1" type="ORF">BAR24066_07387</name>
</gene>
<dbReference type="AlphaFoldDB" id="A0A9Q9SRR4"/>
<evidence type="ECO:0000313" key="2">
    <source>
        <dbReference type="Proteomes" id="UP000494172"/>
    </source>
</evidence>
<dbReference type="Proteomes" id="UP000494172">
    <property type="component" value="Unassembled WGS sequence"/>
</dbReference>
<dbReference type="AntiFam" id="ANF00174">
    <property type="entry name" value="Shadow ORF (irp2)"/>
</dbReference>
<organism evidence="1 2">
    <name type="scientific">Burkholderia arboris</name>
    <dbReference type="NCBI Taxonomy" id="488730"/>
    <lineage>
        <taxon>Bacteria</taxon>
        <taxon>Pseudomonadati</taxon>
        <taxon>Pseudomonadota</taxon>
        <taxon>Betaproteobacteria</taxon>
        <taxon>Burkholderiales</taxon>
        <taxon>Burkholderiaceae</taxon>
        <taxon>Burkholderia</taxon>
        <taxon>Burkholderia cepacia complex</taxon>
    </lineage>
</organism>
<comment type="caution">
    <text evidence="1">The sequence shown here is derived from an EMBL/GenBank/DDBJ whole genome shotgun (WGS) entry which is preliminary data.</text>
</comment>